<feature type="region of interest" description="Disordered" evidence="1">
    <location>
        <begin position="1557"/>
        <end position="1618"/>
    </location>
</feature>
<protein>
    <recommendedName>
        <fullName evidence="2">RGS domain-containing protein</fullName>
    </recommendedName>
</protein>
<evidence type="ECO:0000313" key="3">
    <source>
        <dbReference type="EMBL" id="KAJ3123254.1"/>
    </source>
</evidence>
<feature type="domain" description="RGS" evidence="2">
    <location>
        <begin position="900"/>
        <end position="1031"/>
    </location>
</feature>
<dbReference type="SMART" id="SM00315">
    <property type="entry name" value="RGS"/>
    <property type="match status" value="14"/>
</dbReference>
<feature type="domain" description="RGS" evidence="2">
    <location>
        <begin position="611"/>
        <end position="738"/>
    </location>
</feature>
<reference evidence="3" key="1">
    <citation type="submission" date="2020-05" db="EMBL/GenBank/DDBJ databases">
        <title>Phylogenomic resolution of chytrid fungi.</title>
        <authorList>
            <person name="Stajich J.E."/>
            <person name="Amses K."/>
            <person name="Simmons R."/>
            <person name="Seto K."/>
            <person name="Myers J."/>
            <person name="Bonds A."/>
            <person name="Quandt C.A."/>
            <person name="Barry K."/>
            <person name="Liu P."/>
            <person name="Grigoriev I."/>
            <person name="Longcore J.E."/>
            <person name="James T.Y."/>
        </authorList>
    </citation>
    <scope>NUCLEOTIDE SEQUENCE</scope>
    <source>
        <strain evidence="3">JEL0513</strain>
    </source>
</reference>
<dbReference type="SUPFAM" id="SSF48097">
    <property type="entry name" value="Regulator of G-protein signaling, RGS"/>
    <property type="match status" value="14"/>
</dbReference>
<name>A0AAD5T0V4_9FUNG</name>
<dbReference type="EMBL" id="JADGJH010000750">
    <property type="protein sequence ID" value="KAJ3123254.1"/>
    <property type="molecule type" value="Genomic_DNA"/>
</dbReference>
<dbReference type="PANTHER" id="PTHR10845:SF192">
    <property type="entry name" value="DOUBLE HIT, ISOFORM B"/>
    <property type="match status" value="1"/>
</dbReference>
<feature type="domain" description="RGS" evidence="2">
    <location>
        <begin position="2538"/>
        <end position="2661"/>
    </location>
</feature>
<evidence type="ECO:0000256" key="1">
    <source>
        <dbReference type="SAM" id="MobiDB-lite"/>
    </source>
</evidence>
<gene>
    <name evidence="3" type="ORF">HK100_011679</name>
</gene>
<feature type="compositionally biased region" description="Polar residues" evidence="1">
    <location>
        <begin position="1574"/>
        <end position="1588"/>
    </location>
</feature>
<dbReference type="Gene3D" id="1.10.167.10">
    <property type="entry name" value="Regulator of G-protein Signalling 4, domain 2"/>
    <property type="match status" value="14"/>
</dbReference>
<feature type="compositionally biased region" description="Polar residues" evidence="1">
    <location>
        <begin position="1241"/>
        <end position="1257"/>
    </location>
</feature>
<dbReference type="InterPro" id="IPR036305">
    <property type="entry name" value="RGS_sf"/>
</dbReference>
<feature type="domain" description="RGS" evidence="2">
    <location>
        <begin position="231"/>
        <end position="339"/>
    </location>
</feature>
<dbReference type="Proteomes" id="UP001211907">
    <property type="component" value="Unassembled WGS sequence"/>
</dbReference>
<feature type="compositionally biased region" description="Polar residues" evidence="1">
    <location>
        <begin position="1"/>
        <end position="27"/>
    </location>
</feature>
<dbReference type="InterPro" id="IPR016137">
    <property type="entry name" value="RGS"/>
</dbReference>
<feature type="domain" description="RGS" evidence="2">
    <location>
        <begin position="762"/>
        <end position="859"/>
    </location>
</feature>
<dbReference type="Pfam" id="PF00615">
    <property type="entry name" value="RGS"/>
    <property type="match status" value="14"/>
</dbReference>
<comment type="caution">
    <text evidence="3">The sequence shown here is derived from an EMBL/GenBank/DDBJ whole genome shotgun (WGS) entry which is preliminary data.</text>
</comment>
<feature type="region of interest" description="Disordered" evidence="1">
    <location>
        <begin position="868"/>
        <end position="888"/>
    </location>
</feature>
<proteinExistence type="predicted"/>
<dbReference type="PROSITE" id="PS50132">
    <property type="entry name" value="RGS"/>
    <property type="match status" value="14"/>
</dbReference>
<feature type="compositionally biased region" description="Low complexity" evidence="1">
    <location>
        <begin position="1230"/>
        <end position="1240"/>
    </location>
</feature>
<feature type="domain" description="RGS" evidence="2">
    <location>
        <begin position="1272"/>
        <end position="1406"/>
    </location>
</feature>
<feature type="compositionally biased region" description="Polar residues" evidence="1">
    <location>
        <begin position="868"/>
        <end position="881"/>
    </location>
</feature>
<evidence type="ECO:0000259" key="2">
    <source>
        <dbReference type="PROSITE" id="PS50132"/>
    </source>
</evidence>
<feature type="domain" description="RGS" evidence="2">
    <location>
        <begin position="1422"/>
        <end position="1556"/>
    </location>
</feature>
<feature type="region of interest" description="Disordered" evidence="1">
    <location>
        <begin position="2132"/>
        <end position="2154"/>
    </location>
</feature>
<sequence>MPPKTPMSSPNKSQPTPLSLSDQSASLTRALELGKSGSFPPPQDRPLSSPRLPDSDTASVKITVQQVLEDRFLSPFSMKDFHEFLIKERSEENIDFYLELKSYERLCLTIPVDLLKNTMIIPTDLEQAAQLKRARDKINDLVARFFKPGKKQELNVPAKLSKPLLIEISVNNNIHPEIFKGVLENVYTMLRLSSFPNFQRLALSKGKVIPNITLTQVLENEHAPPNSFADFYQYLQKEGTVENIEFYKAFKDYERHFSNIDQNMSNDDQKSEAQVQIFQIISTFFTKDSKHELNVSEEDLNLLLNEINTKGNIIPTVFEIVLQKVLTKLELSEFPNFMNRKEKITITTALPKEIKSSISESPLSPTKISVRQEHSEENIEFFLALEEYSEICNTIPEYILRNAIFSSVESPDTLALSRAVVAVLEILDKFFTKGSSSELNIPSNLSKQLIQSIKEKHDIRPNIFNNVLENVLMMLKLSSFPNFIKLAATKGNVKLRASQLENENEDVDDEYLEPILSVVDARKFSMNNIFAKLETWQCLRQQGIITEILSEETSQNSTSQPFEILPVSVSSGNLSILTTSSAHNTRRPSIVPDLMNVLSDNYLPPFSLNDFLAFLKAEHSQENISFYLDVQEYQSLCSQVPAEILENISQILETSEYFELIKKIEFSVEEMIRKYLTVGSTMEVNLPVVLVKPFLHSVKDQHDFRPDIFKGIIANVFQMMKLSSFPNFQKQALTKGALKLKISLKQVISDELPPPMSLNGAEDELEFYFSVGEYKTLMNSMGEELSNSVQNSGRSRIKSIVEKYFTPSKHELKYVPDQMKIKLMNELTSKGSPNLQIFDEMLDFVLDGMKKSSYTAFLKEVNPDAVTSPSTESPVVKSSTTAHEKRISSTSEVKPTVIHVLEDRFLPPFSRADFYEFILNEHSEENYAFYMAVKDYQAQCENLPAFILMDTTLCVAGSTESLQVTWARTTLEKIQSKFLTKGVDTELNIPAKIMNPLIEILNTKKNIHPSIFNNALDNVLTMMRLSSFPVFCKAASQKGPPKLKLTFQNVVENLLRTPASLEDFRQFLELQKKQYHLDFYIAFEKYVKLTSDVPDHLLKAYNTIAPDNPNSDTVEIFRNEMNQLLEDFITKNIINLEQSVRENILDQVQNQHNISSEVLHPAFLNSLNFLKESSFPNFAKKIEAEFNPRHSVNVSPKIKTISDKKDTETDTTTAQSAKKNTFGKRVSNVDTDSSSSFTDSQIQNEEQSPVIETQTSPKRLSSLEFKPTVSQVLEDQLAQPFSRKDFYDFIKNEHSEENYDFYMAVKDYQLMCEKIPEALLRNLKKCTAENENFPKIERAISAVEKLQKKFLTSGLDTELNIPSKIMKPLLEILNQRENIHPEIFNSALENVLAMIRLSSFPVFFKAALAKGEPKLKPTVQQVLNDQLPPPLSLNDFHEFLKREHSEENIEFYLAFKKYEKNCEHVPRELLENIESRKTDALGDFALKLQQLKHENSEIIAKFFTLHGEYELNVPIVLKAPLLNESSKNNIHPDIYEGVLANVLTMLRLSSFPNFVKETSKKRTESSSPSKPDLQETNQNFVENSTRNSKILRPKSWVNNTGVASPKNAKSAKRSFDSPRSDDLVVTMQDIFDDALEPPFSRNDYEFYLVGNSDVMTFEFFKAYKEYGKLCENIPANHLRDSRAHKDSETCDAFLAAMQILSQYFSRTSSLDLNIPPDTKKFLLAQITETRNIHPEVFQDAIESILKHHKSAHFAKFYLSASVKGPVKLKNRSTNETNFIARPIPENLGSALKSTPKMSAENILKNEISEENSQIRSSSGVLSNVPVSIDTKTSSLDRISAKIVPVENSWDNTSTGVVQNLTSKSMQISFEQQPEIKFGVLQVLDDRFSPPFSFRDFQRYLRREDANEIAEFYLQLKEYRKLCECITEGYLRDPSTVEKDSSDVKDLEKAKSMIQEIIATYFISGGENELNVAVNVLQPLLSNINNQNIHPEVFDSILENLLINLRLSSFTKFYKEALDKGPITLKYTLQQVLDDQLLPPISLKDFHNFLVRDHSSENIEFYLAVRRYQQLWENLPPSSREQAETSISEPQISQCKDTFNEIINRFIVPKALIELNVPQSLRTAILTDIAKPSNSVNSTSSSNNTSQQQQQQQTLPHPDIFKEILANVLGMLKLSSFPKFQKEVQMQVAIDDSFSFKSNLQPTAPFSSVTSTSGSTGIGSGGGVICRGSDDSKHTFLEIADTTSRVTIAHRILTRLGLQSFTFEDPTDSSSTRDRISTMWKVGGEANTDVQFADMVTPAQIRLGLQQTLDDKIPPPLSCRDFRTYLKKEKKAHYVDFYLSVKRYKRLCEKVPEGILNNPSNASQTNPSPLPANSAIARIRAELTEILQKYVEQPESKYYLDFPAQIKMFLNSEVSRNGNWTPHIFDGAVQHICAAMQRSSFPGFYKMATTKAKGVKLKIVGTKKTSKGVHIAIAEIGQSPKTATTTETTAAVVTGSSAFVEQDEEEEEGNFLNEASENFVSGKLSNLLFQVLADKTDPPLSRNDFYNYLKKEHSAENFDFYISIVNYRKICEKTTAAAAGTTVISISSNNNDEIRESALKIIDTFLVLNAPKEISVSSKVKSSILHNVYTENNFDPNIFNDAFIEVLSIMRVSSFPNFFNENSKDLGDEAGLNTIVPEDLERQEIVDSDLTSGEDPLIGQVLQNRLSPPLSLAGILPLRL</sequence>
<dbReference type="InterPro" id="IPR044926">
    <property type="entry name" value="RGS_subdomain_2"/>
</dbReference>
<feature type="domain" description="RGS" evidence="2">
    <location>
        <begin position="370"/>
        <end position="485"/>
    </location>
</feature>
<feature type="domain" description="RGS" evidence="2">
    <location>
        <begin position="2031"/>
        <end position="2179"/>
    </location>
</feature>
<dbReference type="CDD" id="cd07440">
    <property type="entry name" value="RGS"/>
    <property type="match status" value="5"/>
</dbReference>
<keyword evidence="4" id="KW-1185">Reference proteome</keyword>
<feature type="domain" description="RGS" evidence="2">
    <location>
        <begin position="2307"/>
        <end position="2445"/>
    </location>
</feature>
<feature type="region of interest" description="Disordered" evidence="1">
    <location>
        <begin position="1197"/>
        <end position="1257"/>
    </location>
</feature>
<feature type="region of interest" description="Disordered" evidence="1">
    <location>
        <begin position="1"/>
        <end position="56"/>
    </location>
</feature>
<feature type="domain" description="RGS" evidence="2">
    <location>
        <begin position="67"/>
        <end position="198"/>
    </location>
</feature>
<feature type="domain" description="RGS" evidence="2">
    <location>
        <begin position="1050"/>
        <end position="1180"/>
    </location>
</feature>
<accession>A0AAD5T0V4</accession>
<feature type="domain" description="RGS" evidence="2">
    <location>
        <begin position="1630"/>
        <end position="1759"/>
    </location>
</feature>
<feature type="domain" description="RGS" evidence="2">
    <location>
        <begin position="1882"/>
        <end position="2014"/>
    </location>
</feature>
<feature type="compositionally biased region" description="Low complexity" evidence="1">
    <location>
        <begin position="2132"/>
        <end position="2153"/>
    </location>
</feature>
<organism evidence="3 4">
    <name type="scientific">Physocladia obscura</name>
    <dbReference type="NCBI Taxonomy" id="109957"/>
    <lineage>
        <taxon>Eukaryota</taxon>
        <taxon>Fungi</taxon>
        <taxon>Fungi incertae sedis</taxon>
        <taxon>Chytridiomycota</taxon>
        <taxon>Chytridiomycota incertae sedis</taxon>
        <taxon>Chytridiomycetes</taxon>
        <taxon>Chytridiales</taxon>
        <taxon>Chytriomycetaceae</taxon>
        <taxon>Physocladia</taxon>
    </lineage>
</organism>
<dbReference type="PANTHER" id="PTHR10845">
    <property type="entry name" value="REGULATOR OF G PROTEIN SIGNALING"/>
    <property type="match status" value="1"/>
</dbReference>
<evidence type="ECO:0000313" key="4">
    <source>
        <dbReference type="Proteomes" id="UP001211907"/>
    </source>
</evidence>